<dbReference type="SUPFAM" id="SSF82866">
    <property type="entry name" value="Multidrug efflux transporter AcrB transmembrane domain"/>
    <property type="match status" value="2"/>
</dbReference>
<dbReference type="Gene3D" id="3.30.70.1440">
    <property type="entry name" value="Multidrug efflux transporter AcrB pore domain"/>
    <property type="match status" value="1"/>
</dbReference>
<feature type="transmembrane region" description="Helical" evidence="1">
    <location>
        <begin position="967"/>
        <end position="991"/>
    </location>
</feature>
<reference evidence="2 3" key="1">
    <citation type="submission" date="2018-05" db="EMBL/GenBank/DDBJ databases">
        <title>Genomic Encyclopedia of Type Strains, Phase IV (KMG-IV): sequencing the most valuable type-strain genomes for metagenomic binning, comparative biology and taxonomic classification.</title>
        <authorList>
            <person name="Goeker M."/>
        </authorList>
    </citation>
    <scope>NUCLEOTIDE SEQUENCE [LARGE SCALE GENOMIC DNA]</scope>
    <source>
        <strain evidence="2 3">DSM 18773</strain>
    </source>
</reference>
<feature type="transmembrane region" description="Helical" evidence="1">
    <location>
        <begin position="888"/>
        <end position="909"/>
    </location>
</feature>
<keyword evidence="1" id="KW-0472">Membrane</keyword>
<dbReference type="PRINTS" id="PR00702">
    <property type="entry name" value="ACRIFLAVINRP"/>
</dbReference>
<dbReference type="Gene3D" id="3.30.2090.10">
    <property type="entry name" value="Multidrug efflux transporter AcrB TolC docking domain, DN and DC subdomains"/>
    <property type="match status" value="2"/>
</dbReference>
<evidence type="ECO:0000313" key="2">
    <source>
        <dbReference type="EMBL" id="PWK11548.1"/>
    </source>
</evidence>
<dbReference type="Gene3D" id="1.20.1640.10">
    <property type="entry name" value="Multidrug efflux transporter AcrB transmembrane domain"/>
    <property type="match status" value="2"/>
</dbReference>
<dbReference type="SUPFAM" id="SSF82693">
    <property type="entry name" value="Multidrug efflux transporter AcrB pore domain, PN1, PN2, PC1 and PC2 subdomains"/>
    <property type="match status" value="3"/>
</dbReference>
<dbReference type="Pfam" id="PF00873">
    <property type="entry name" value="ACR_tran"/>
    <property type="match status" value="1"/>
</dbReference>
<feature type="transmembrane region" description="Helical" evidence="1">
    <location>
        <begin position="427"/>
        <end position="447"/>
    </location>
</feature>
<dbReference type="EMBL" id="QGGL01000010">
    <property type="protein sequence ID" value="PWK11548.1"/>
    <property type="molecule type" value="Genomic_DNA"/>
</dbReference>
<feature type="transmembrane region" description="Helical" evidence="1">
    <location>
        <begin position="937"/>
        <end position="961"/>
    </location>
</feature>
<accession>A0A316D7J9</accession>
<dbReference type="RefSeq" id="WP_170119443.1">
    <property type="nucleotide sequence ID" value="NZ_QGGL01000010.1"/>
</dbReference>
<feature type="transmembrane region" description="Helical" evidence="1">
    <location>
        <begin position="355"/>
        <end position="376"/>
    </location>
</feature>
<feature type="transmembrane region" description="Helical" evidence="1">
    <location>
        <begin position="862"/>
        <end position="882"/>
    </location>
</feature>
<name>A0A316D7J9_9BACL</name>
<dbReference type="SUPFAM" id="SSF82714">
    <property type="entry name" value="Multidrug efflux transporter AcrB TolC docking domain, DN and DC subdomains"/>
    <property type="match status" value="2"/>
</dbReference>
<evidence type="ECO:0000313" key="3">
    <source>
        <dbReference type="Proteomes" id="UP000245634"/>
    </source>
</evidence>
<dbReference type="Gene3D" id="3.30.70.1320">
    <property type="entry name" value="Multidrug efflux transporter AcrB pore domain like"/>
    <property type="match status" value="1"/>
</dbReference>
<gene>
    <name evidence="2" type="ORF">C7459_11077</name>
</gene>
<comment type="caution">
    <text evidence="2">The sequence shown here is derived from an EMBL/GenBank/DDBJ whole genome shotgun (WGS) entry which is preliminary data.</text>
</comment>
<keyword evidence="3" id="KW-1185">Reference proteome</keyword>
<dbReference type="AlphaFoldDB" id="A0A316D7J9"/>
<dbReference type="GO" id="GO:0042910">
    <property type="term" value="F:xenobiotic transmembrane transporter activity"/>
    <property type="evidence" value="ECO:0007669"/>
    <property type="project" value="TreeGrafter"/>
</dbReference>
<sequence>MSFFTKFSLRNPVAIVILCILIAIGGVFSATKFRQEQLPDINFPAVTIVAVYPGASPNDVLNQVTIPLETVLRNVEGVKNVSSESQNNVSVISMEFSFSDDIADKKKKVDDAIANVKLPNEVERPKVNTFGTSNQAIMYSAVQVKGDTTQAELNDIVKNRLLPALKAVDGVSDVKAHGLVDTGVYIQLNTDKMKEKKLSFNQIQQVLQANNLSIPLGEATLNQTKEPVIITGKVDSVDSLKNIVLLPEPQRTTLGDVADIKKGKDANVITRTNGSPSISLDLYKSSSANTVTVSEKALAVFDSLEKEGKVTMLLEYDRSEDVKESVNSMAREGGLGALFASILILFFLRNLRATIIAIVSIPLSILTALIFLKYFSDITLNIMTLGGMAVATGRVVDDSIVVIENIVRRLQKEKISKDLLLTSTKEVGSAITASTLTTVAVFAPLGLLQGISGQFFAPFALTVACSLIASLFIALTVVPLLSWALLRKKVPQEHDQESGASRFYKRVLSWSLNHKAVVLVLSVVLFVGTLPLTTIVGVTFLPETENKILFAELQMPKGTQLSVVDELTKKIDAQLHDNKNVENTQYSVGREENGNLQPQFASWFIKLKSDTDTKQFQDDIKAAVKVSEGTKFDLISPSTGSGSAGIALTLTGGSKEDRKKATEDITAAVKNVEGTANVTNNLTEGTKGVQIQVRTEDALKHGLTTMQASAMLRPFLTETNLGKVGDGKSASDLFLSLKGNAINSVDEIGKLSLDLPTGQQVLVKDIADVKEVQLPGSIQNKNGDEYATVTGTITSKDANSVNSAVQTAVEALTLPQGVTYSMGGASEDITNMLKDMMLAMSVALGMVYVVMVISFGEGRAPFAILFSLPFALIGGLLGTIVIKEPISISSLIGFLMLIGIVVTNAIVLIDRVQQQIKSGVPIREALLESGGTRLRPILMTAIATICALLPLAMGIGSGSIISKGLGAVVIGGLVTSTLLTLVIVPVMFELLNYRKARAQRRDTVAKAAL</sequence>
<keyword evidence="1" id="KW-0812">Transmembrane</keyword>
<proteinExistence type="predicted"/>
<feature type="transmembrane region" description="Helical" evidence="1">
    <location>
        <begin position="516"/>
        <end position="541"/>
    </location>
</feature>
<evidence type="ECO:0000256" key="1">
    <source>
        <dbReference type="SAM" id="Phobius"/>
    </source>
</evidence>
<dbReference type="PANTHER" id="PTHR32063">
    <property type="match status" value="1"/>
</dbReference>
<feature type="transmembrane region" description="Helical" evidence="1">
    <location>
        <begin position="836"/>
        <end position="855"/>
    </location>
</feature>
<feature type="transmembrane region" description="Helical" evidence="1">
    <location>
        <begin position="459"/>
        <end position="486"/>
    </location>
</feature>
<dbReference type="InterPro" id="IPR001036">
    <property type="entry name" value="Acrflvin-R"/>
</dbReference>
<protein>
    <submittedName>
        <fullName evidence="2">HAE1 family hydrophobic/amphiphilic exporter-1</fullName>
    </submittedName>
</protein>
<organism evidence="2 3">
    <name type="scientific">Tumebacillus permanentifrigoris</name>
    <dbReference type="NCBI Taxonomy" id="378543"/>
    <lineage>
        <taxon>Bacteria</taxon>
        <taxon>Bacillati</taxon>
        <taxon>Bacillota</taxon>
        <taxon>Bacilli</taxon>
        <taxon>Bacillales</taxon>
        <taxon>Alicyclobacillaceae</taxon>
        <taxon>Tumebacillus</taxon>
    </lineage>
</organism>
<dbReference type="Proteomes" id="UP000245634">
    <property type="component" value="Unassembled WGS sequence"/>
</dbReference>
<dbReference type="PANTHER" id="PTHR32063:SF0">
    <property type="entry name" value="SWARMING MOTILITY PROTEIN SWRC"/>
    <property type="match status" value="1"/>
</dbReference>
<dbReference type="InterPro" id="IPR027463">
    <property type="entry name" value="AcrB_DN_DC_subdom"/>
</dbReference>
<dbReference type="Gene3D" id="3.30.70.1430">
    <property type="entry name" value="Multidrug efflux transporter AcrB pore domain"/>
    <property type="match status" value="2"/>
</dbReference>
<keyword evidence="1" id="KW-1133">Transmembrane helix</keyword>
<dbReference type="GO" id="GO:0005886">
    <property type="term" value="C:plasma membrane"/>
    <property type="evidence" value="ECO:0007669"/>
    <property type="project" value="TreeGrafter"/>
</dbReference>